<keyword evidence="3" id="KW-1185">Reference proteome</keyword>
<feature type="region of interest" description="Disordered" evidence="1">
    <location>
        <begin position="137"/>
        <end position="192"/>
    </location>
</feature>
<proteinExistence type="predicted"/>
<evidence type="ECO:0000256" key="1">
    <source>
        <dbReference type="SAM" id="MobiDB-lite"/>
    </source>
</evidence>
<dbReference type="AlphaFoldDB" id="A0A1E5WK44"/>
<gene>
    <name evidence="2" type="ORF">BAE44_0001180</name>
</gene>
<evidence type="ECO:0000313" key="3">
    <source>
        <dbReference type="Proteomes" id="UP000095767"/>
    </source>
</evidence>
<protein>
    <submittedName>
        <fullName evidence="2">Uncharacterized protein</fullName>
    </submittedName>
</protein>
<name>A0A1E5WK44_9POAL</name>
<feature type="compositionally biased region" description="Polar residues" evidence="1">
    <location>
        <begin position="167"/>
        <end position="186"/>
    </location>
</feature>
<dbReference type="PANTHER" id="PTHR36078:SF2">
    <property type="entry name" value="OS09G0473966 PROTEIN"/>
    <property type="match status" value="1"/>
</dbReference>
<comment type="caution">
    <text evidence="2">The sequence shown here is derived from an EMBL/GenBank/DDBJ whole genome shotgun (WGS) entry which is preliminary data.</text>
</comment>
<dbReference type="Proteomes" id="UP000095767">
    <property type="component" value="Unassembled WGS sequence"/>
</dbReference>
<organism evidence="2 3">
    <name type="scientific">Dichanthelium oligosanthes</name>
    <dbReference type="NCBI Taxonomy" id="888268"/>
    <lineage>
        <taxon>Eukaryota</taxon>
        <taxon>Viridiplantae</taxon>
        <taxon>Streptophyta</taxon>
        <taxon>Embryophyta</taxon>
        <taxon>Tracheophyta</taxon>
        <taxon>Spermatophyta</taxon>
        <taxon>Magnoliopsida</taxon>
        <taxon>Liliopsida</taxon>
        <taxon>Poales</taxon>
        <taxon>Poaceae</taxon>
        <taxon>PACMAD clade</taxon>
        <taxon>Panicoideae</taxon>
        <taxon>Panicodae</taxon>
        <taxon>Paniceae</taxon>
        <taxon>Dichantheliinae</taxon>
        <taxon>Dichanthelium</taxon>
    </lineage>
</organism>
<sequence>MASSPWPRTAGAAPAPPPEAAAAAAASAAATPAPTSEQHLEGGNAAAAAVPQQQQEAAKPHLPRDDDSEAVIQEHEQKINRYQAILAARLKAKFFSKKALDGGNIFEAETIVEGETIQSSRWPCTRSFANPEFFTWDKNSHEKGNSPSSAADSSAKNSSPPLAGDVSQKNNASALATENNLTPGKRQQSKKT</sequence>
<reference evidence="2 3" key="1">
    <citation type="submission" date="2016-09" db="EMBL/GenBank/DDBJ databases">
        <title>The draft genome of Dichanthelium oligosanthes: A C3 panicoid grass species.</title>
        <authorList>
            <person name="Studer A.J."/>
            <person name="Schnable J.C."/>
            <person name="Brutnell T.P."/>
        </authorList>
    </citation>
    <scope>NUCLEOTIDE SEQUENCE [LARGE SCALE GENOMIC DNA]</scope>
    <source>
        <strain evidence="3">cv. Kellogg 1175</strain>
        <tissue evidence="2">Leaf</tissue>
    </source>
</reference>
<dbReference type="PANTHER" id="PTHR36078">
    <property type="entry name" value="BNACNNG21220D PROTEIN"/>
    <property type="match status" value="1"/>
</dbReference>
<dbReference type="OrthoDB" id="1669448at2759"/>
<feature type="compositionally biased region" description="Low complexity" evidence="1">
    <location>
        <begin position="146"/>
        <end position="161"/>
    </location>
</feature>
<feature type="compositionally biased region" description="Low complexity" evidence="1">
    <location>
        <begin position="45"/>
        <end position="57"/>
    </location>
</feature>
<feature type="compositionally biased region" description="Low complexity" evidence="1">
    <location>
        <begin position="20"/>
        <end position="37"/>
    </location>
</feature>
<dbReference type="EMBL" id="LWDX02004160">
    <property type="protein sequence ID" value="OEL37805.1"/>
    <property type="molecule type" value="Genomic_DNA"/>
</dbReference>
<evidence type="ECO:0000313" key="2">
    <source>
        <dbReference type="EMBL" id="OEL37805.1"/>
    </source>
</evidence>
<accession>A0A1E5WK44</accession>
<feature type="region of interest" description="Disordered" evidence="1">
    <location>
        <begin position="1"/>
        <end position="75"/>
    </location>
</feature>